<accession>A0A2X1RGI4</accession>
<gene>
    <name evidence="2" type="ORF">NCTC11872_00690</name>
</gene>
<evidence type="ECO:0000256" key="1">
    <source>
        <dbReference type="SAM" id="Phobius"/>
    </source>
</evidence>
<keyword evidence="1" id="KW-1133">Transmembrane helix</keyword>
<name>A0A2X1RGI4_HAEIF</name>
<dbReference type="AlphaFoldDB" id="A0A2X1RGI4"/>
<evidence type="ECO:0000313" key="2">
    <source>
        <dbReference type="EMBL" id="SPX41096.1"/>
    </source>
</evidence>
<reference evidence="2 3" key="1">
    <citation type="submission" date="2018-06" db="EMBL/GenBank/DDBJ databases">
        <authorList>
            <consortium name="Pathogen Informatics"/>
            <person name="Doyle S."/>
        </authorList>
    </citation>
    <scope>NUCLEOTIDE SEQUENCE [LARGE SCALE GENOMIC DNA]</scope>
    <source>
        <strain evidence="2 3">NCTC11872</strain>
    </source>
</reference>
<sequence>MSQKHVLEGLLRPPVEFFPAAVHGTCALVCCAAPWSLALNPLIGYGLGAAFAGMGIMRFRQGMEIVRYHRNLRRLPHYALTSRQIPVSKKALFLGTRL</sequence>
<keyword evidence="1" id="KW-0812">Transmembrane</keyword>
<dbReference type="EMBL" id="UASK01000004">
    <property type="protein sequence ID" value="SPX41096.1"/>
    <property type="molecule type" value="Genomic_DNA"/>
</dbReference>
<keyword evidence="1" id="KW-0472">Membrane</keyword>
<feature type="transmembrane region" description="Helical" evidence="1">
    <location>
        <begin position="42"/>
        <end position="60"/>
    </location>
</feature>
<dbReference type="Proteomes" id="UP000249936">
    <property type="component" value="Unassembled WGS sequence"/>
</dbReference>
<evidence type="ECO:0000313" key="3">
    <source>
        <dbReference type="Proteomes" id="UP000249936"/>
    </source>
</evidence>
<organism evidence="2 3">
    <name type="scientific">Haemophilus influenzae</name>
    <dbReference type="NCBI Taxonomy" id="727"/>
    <lineage>
        <taxon>Bacteria</taxon>
        <taxon>Pseudomonadati</taxon>
        <taxon>Pseudomonadota</taxon>
        <taxon>Gammaproteobacteria</taxon>
        <taxon>Pasteurellales</taxon>
        <taxon>Pasteurellaceae</taxon>
        <taxon>Haemophilus</taxon>
    </lineage>
</organism>
<proteinExistence type="predicted"/>
<protein>
    <submittedName>
        <fullName evidence="2">Conjugative coupling factor TraD, PFGI-1 class</fullName>
    </submittedName>
</protein>